<evidence type="ECO:0000313" key="9">
    <source>
        <dbReference type="Proteomes" id="UP000831562"/>
    </source>
</evidence>
<protein>
    <submittedName>
        <fullName evidence="8">Type II secretion system F family protein</fullName>
    </submittedName>
</protein>
<feature type="transmembrane region" description="Helical" evidence="6">
    <location>
        <begin position="77"/>
        <end position="100"/>
    </location>
</feature>
<evidence type="ECO:0000256" key="1">
    <source>
        <dbReference type="ARBA" id="ARBA00004651"/>
    </source>
</evidence>
<dbReference type="PANTHER" id="PTHR35007:SF1">
    <property type="entry name" value="PILUS ASSEMBLY PROTEIN"/>
    <property type="match status" value="1"/>
</dbReference>
<feature type="transmembrane region" description="Helical" evidence="6">
    <location>
        <begin position="252"/>
        <end position="271"/>
    </location>
</feature>
<dbReference type="PANTHER" id="PTHR35007">
    <property type="entry name" value="INTEGRAL MEMBRANE PROTEIN-RELATED"/>
    <property type="match status" value="1"/>
</dbReference>
<evidence type="ECO:0000256" key="4">
    <source>
        <dbReference type="ARBA" id="ARBA00022989"/>
    </source>
</evidence>
<gene>
    <name evidence="8" type="ORF">M3I19_05795</name>
</gene>
<feature type="domain" description="Type II secretion system protein GspF" evidence="7">
    <location>
        <begin position="144"/>
        <end position="268"/>
    </location>
</feature>
<dbReference type="GO" id="GO:0005886">
    <property type="term" value="C:plasma membrane"/>
    <property type="evidence" value="ECO:0007669"/>
    <property type="project" value="UniProtKB-SubCell"/>
</dbReference>
<dbReference type="AlphaFoldDB" id="A0A9E7DBC9"/>
<evidence type="ECO:0000313" key="8">
    <source>
        <dbReference type="EMBL" id="UQF77799.1"/>
    </source>
</evidence>
<dbReference type="EMBL" id="CP097092">
    <property type="protein sequence ID" value="UQF77799.1"/>
    <property type="molecule type" value="Genomic_DNA"/>
</dbReference>
<name>A0A9E7DBC9_9ACTN</name>
<sequence>MDVFTSTITGGAFGVIIYFLACNGEEKTISQINARITGYVVQFFQFARNSTFVQRLLKWEPFSYISTQLRNRFLYKYGITLVSDAFVLFFISGIAASILLGVLFESVIGTLCGVFSLFLVPYFLYEHAKHQSALEIAHMMPSIFRTIAVALGSGLTLSQSIEYVSKHTEGVVSENFYIADMQIKCGFPIEEAIEDLAERLDAPGVNLLASALVISHRTGSPLKSLLQKTAELVELQEKNQRLIATKTAQVRLSARIVCLLPVVLLIVLSLLSPDFQKGLFTPSGVICTSIAMVMDCVALLIIRSIMKGVMK</sequence>
<evidence type="ECO:0000256" key="2">
    <source>
        <dbReference type="ARBA" id="ARBA00022475"/>
    </source>
</evidence>
<organism evidence="8 9">
    <name type="scientific">Lancefieldella parvula</name>
    <dbReference type="NCBI Taxonomy" id="1382"/>
    <lineage>
        <taxon>Bacteria</taxon>
        <taxon>Bacillati</taxon>
        <taxon>Actinomycetota</taxon>
        <taxon>Coriobacteriia</taxon>
        <taxon>Coriobacteriales</taxon>
        <taxon>Atopobiaceae</taxon>
        <taxon>Lancefieldella</taxon>
    </lineage>
</organism>
<evidence type="ECO:0000256" key="3">
    <source>
        <dbReference type="ARBA" id="ARBA00022692"/>
    </source>
</evidence>
<evidence type="ECO:0000256" key="6">
    <source>
        <dbReference type="SAM" id="Phobius"/>
    </source>
</evidence>
<accession>A0A9E7DBC9</accession>
<dbReference type="Proteomes" id="UP000831562">
    <property type="component" value="Chromosome"/>
</dbReference>
<dbReference type="Pfam" id="PF00482">
    <property type="entry name" value="T2SSF"/>
    <property type="match status" value="1"/>
</dbReference>
<evidence type="ECO:0000259" key="7">
    <source>
        <dbReference type="Pfam" id="PF00482"/>
    </source>
</evidence>
<evidence type="ECO:0000256" key="5">
    <source>
        <dbReference type="ARBA" id="ARBA00023136"/>
    </source>
</evidence>
<keyword evidence="3 6" id="KW-0812">Transmembrane</keyword>
<feature type="transmembrane region" description="Helical" evidence="6">
    <location>
        <begin position="283"/>
        <end position="302"/>
    </location>
</feature>
<feature type="transmembrane region" description="Helical" evidence="6">
    <location>
        <begin position="106"/>
        <end position="125"/>
    </location>
</feature>
<keyword evidence="5 6" id="KW-0472">Membrane</keyword>
<reference evidence="8" key="1">
    <citation type="submission" date="2022-05" db="EMBL/GenBank/DDBJ databases">
        <title>Using nanopore sequencing to obtain complete genomes from saliva samples.</title>
        <authorList>
            <person name="Baker J.L."/>
        </authorList>
    </citation>
    <scope>NUCLEOTIDE SEQUENCE</scope>
    <source>
        <strain evidence="8">JCVI-JB-Lp32</strain>
    </source>
</reference>
<dbReference type="InterPro" id="IPR018076">
    <property type="entry name" value="T2SS_GspF_dom"/>
</dbReference>
<proteinExistence type="predicted"/>
<keyword evidence="2" id="KW-1003">Cell membrane</keyword>
<comment type="subcellular location">
    <subcellularLocation>
        <location evidence="1">Cell membrane</location>
        <topology evidence="1">Multi-pass membrane protein</topology>
    </subcellularLocation>
</comment>
<keyword evidence="4 6" id="KW-1133">Transmembrane helix</keyword>